<reference evidence="4" key="2">
    <citation type="submission" date="2020-09" db="EMBL/GenBank/DDBJ databases">
        <authorList>
            <person name="Sun Q."/>
            <person name="Zhou Y."/>
        </authorList>
    </citation>
    <scope>NUCLEOTIDE SEQUENCE</scope>
    <source>
        <strain evidence="4">CGMCC 4.5737</strain>
    </source>
</reference>
<dbReference type="RefSeq" id="WP_189061950.1">
    <property type="nucleotide sequence ID" value="NZ_BMMK01000057.1"/>
</dbReference>
<evidence type="ECO:0000259" key="3">
    <source>
        <dbReference type="Pfam" id="PF08401"/>
    </source>
</evidence>
<dbReference type="EMBL" id="BMMK01000057">
    <property type="protein sequence ID" value="GGM82664.1"/>
    <property type="molecule type" value="Genomic_DNA"/>
</dbReference>
<organism evidence="4 5">
    <name type="scientific">Longimycelium tulufanense</name>
    <dbReference type="NCBI Taxonomy" id="907463"/>
    <lineage>
        <taxon>Bacteria</taxon>
        <taxon>Bacillati</taxon>
        <taxon>Actinomycetota</taxon>
        <taxon>Actinomycetes</taxon>
        <taxon>Pseudonocardiales</taxon>
        <taxon>Pseudonocardiaceae</taxon>
        <taxon>Longimycelium</taxon>
    </lineage>
</organism>
<feature type="compositionally biased region" description="Acidic residues" evidence="2">
    <location>
        <begin position="145"/>
        <end position="162"/>
    </location>
</feature>
<evidence type="ECO:0000313" key="5">
    <source>
        <dbReference type="Proteomes" id="UP000637578"/>
    </source>
</evidence>
<dbReference type="InterPro" id="IPR013610">
    <property type="entry name" value="ArdC_N"/>
</dbReference>
<dbReference type="GO" id="GO:0003697">
    <property type="term" value="F:single-stranded DNA binding"/>
    <property type="evidence" value="ECO:0007669"/>
    <property type="project" value="InterPro"/>
</dbReference>
<accession>A0A8J3CL06</accession>
<dbReference type="Proteomes" id="UP000637578">
    <property type="component" value="Unassembled WGS sequence"/>
</dbReference>
<feature type="region of interest" description="Disordered" evidence="2">
    <location>
        <begin position="226"/>
        <end position="249"/>
    </location>
</feature>
<protein>
    <recommendedName>
        <fullName evidence="3">N-terminal domain-containing protein</fullName>
    </recommendedName>
</protein>
<feature type="region of interest" description="Disordered" evidence="2">
    <location>
        <begin position="106"/>
        <end position="163"/>
    </location>
</feature>
<keyword evidence="5" id="KW-1185">Reference proteome</keyword>
<evidence type="ECO:0000256" key="1">
    <source>
        <dbReference type="SAM" id="Coils"/>
    </source>
</evidence>
<evidence type="ECO:0000256" key="2">
    <source>
        <dbReference type="SAM" id="MobiDB-lite"/>
    </source>
</evidence>
<comment type="caution">
    <text evidence="4">The sequence shown here is derived from an EMBL/GenBank/DDBJ whole genome shotgun (WGS) entry which is preliminary data.</text>
</comment>
<dbReference type="Pfam" id="PF08401">
    <property type="entry name" value="ArdcN"/>
    <property type="match status" value="1"/>
</dbReference>
<name>A0A8J3CL06_9PSEU</name>
<reference evidence="4" key="1">
    <citation type="journal article" date="2014" name="Int. J. Syst. Evol. Microbiol.">
        <title>Complete genome sequence of Corynebacterium casei LMG S-19264T (=DSM 44701T), isolated from a smear-ripened cheese.</title>
        <authorList>
            <consortium name="US DOE Joint Genome Institute (JGI-PGF)"/>
            <person name="Walter F."/>
            <person name="Albersmeier A."/>
            <person name="Kalinowski J."/>
            <person name="Ruckert C."/>
        </authorList>
    </citation>
    <scope>NUCLEOTIDE SEQUENCE</scope>
    <source>
        <strain evidence="4">CGMCC 4.5737</strain>
    </source>
</reference>
<gene>
    <name evidence="4" type="ORF">GCM10012275_61560</name>
</gene>
<feature type="compositionally biased region" description="Polar residues" evidence="2">
    <location>
        <begin position="235"/>
        <end position="249"/>
    </location>
</feature>
<proteinExistence type="predicted"/>
<evidence type="ECO:0000313" key="4">
    <source>
        <dbReference type="EMBL" id="GGM82664.1"/>
    </source>
</evidence>
<sequence>MSKRRRPLTPEERAERAARAAQLAQRAHEVMSGAEIGQRVRSLLGMSRRIMSYSLRNQVLLLEQAAERGIELSDVDTFRGWCARGRRVRKGERALLIVRPVGVDDDQDDAESIEQEHQHESDTTDAPKRPRFRMMPVFAMSQTDPVEDAEETEPDEDGDDLDQPPAVFLWGTLIEQVATAGYTITRDGTAATTDHGARVVTIPGQEIDDDAVTTLGEQLAAILTHPTDRDKATAEGNTEQQETTDSQGRQRVTLPLGDAYGTATATVHTNWETGRTTYTVRGPRIRGTYTVFPDEYDDDNPNPTRVTVRYGVWKPRALPREYDDLPEINNVRFAGGTAGLDPSEVDDLTRWRLNGPHQEKTAERNAAVVRAILRHWFTRPDRDAVRTAAARYEAPRKLRYTKDKTQRLRDQITELTRQLAERENLAAELTSLTQATTGADDSAGITTTL</sequence>
<feature type="coiled-coil region" evidence="1">
    <location>
        <begin position="405"/>
        <end position="435"/>
    </location>
</feature>
<feature type="domain" description="N-terminal" evidence="3">
    <location>
        <begin position="52"/>
        <end position="122"/>
    </location>
</feature>
<keyword evidence="1" id="KW-0175">Coiled coil</keyword>
<feature type="compositionally biased region" description="Basic and acidic residues" evidence="2">
    <location>
        <begin position="114"/>
        <end position="128"/>
    </location>
</feature>
<dbReference type="AlphaFoldDB" id="A0A8J3CL06"/>